<evidence type="ECO:0000313" key="3">
    <source>
        <dbReference type="Proteomes" id="UP000663760"/>
    </source>
</evidence>
<dbReference type="SUPFAM" id="SSF49879">
    <property type="entry name" value="SMAD/FHA domain"/>
    <property type="match status" value="1"/>
</dbReference>
<feature type="compositionally biased region" description="Basic and acidic residues" evidence="1">
    <location>
        <begin position="202"/>
        <end position="215"/>
    </location>
</feature>
<reference evidence="2" key="1">
    <citation type="submission" date="2020-02" db="EMBL/GenBank/DDBJ databases">
        <authorList>
            <person name="Scholz U."/>
            <person name="Mascher M."/>
            <person name="Fiebig A."/>
        </authorList>
    </citation>
    <scope>NUCLEOTIDE SEQUENCE</scope>
</reference>
<organism evidence="2 3">
    <name type="scientific">Spirodela intermedia</name>
    <name type="common">Intermediate duckweed</name>
    <dbReference type="NCBI Taxonomy" id="51605"/>
    <lineage>
        <taxon>Eukaryota</taxon>
        <taxon>Viridiplantae</taxon>
        <taxon>Streptophyta</taxon>
        <taxon>Embryophyta</taxon>
        <taxon>Tracheophyta</taxon>
        <taxon>Spermatophyta</taxon>
        <taxon>Magnoliopsida</taxon>
        <taxon>Liliopsida</taxon>
        <taxon>Araceae</taxon>
        <taxon>Lemnoideae</taxon>
        <taxon>Spirodela</taxon>
    </lineage>
</organism>
<feature type="compositionally biased region" description="Basic and acidic residues" evidence="1">
    <location>
        <begin position="222"/>
        <end position="231"/>
    </location>
</feature>
<accession>A0A7I8LHV0</accession>
<gene>
    <name evidence="2" type="ORF">SI8410_15019452</name>
</gene>
<feature type="compositionally biased region" description="Acidic residues" evidence="1">
    <location>
        <begin position="292"/>
        <end position="314"/>
    </location>
</feature>
<feature type="region of interest" description="Disordered" evidence="1">
    <location>
        <begin position="190"/>
        <end position="314"/>
    </location>
</feature>
<name>A0A7I8LHV0_SPIIN</name>
<dbReference type="OrthoDB" id="688570at2759"/>
<feature type="region of interest" description="Disordered" evidence="1">
    <location>
        <begin position="113"/>
        <end position="147"/>
    </location>
</feature>
<dbReference type="AlphaFoldDB" id="A0A7I8LHV0"/>
<dbReference type="InterPro" id="IPR008984">
    <property type="entry name" value="SMAD_FHA_dom_sf"/>
</dbReference>
<dbReference type="Gene3D" id="2.60.200.20">
    <property type="match status" value="1"/>
</dbReference>
<dbReference type="PANTHER" id="PTHR37733">
    <property type="entry name" value="SMAD/FHA DOMAIN-CONTAINING PROTEIN"/>
    <property type="match status" value="1"/>
</dbReference>
<keyword evidence="3" id="KW-1185">Reference proteome</keyword>
<dbReference type="PANTHER" id="PTHR37733:SF1">
    <property type="entry name" value="SMAD_FHA DOMAIN-CONTAINING PROTEIN"/>
    <property type="match status" value="1"/>
</dbReference>
<evidence type="ECO:0000256" key="1">
    <source>
        <dbReference type="SAM" id="MobiDB-lite"/>
    </source>
</evidence>
<proteinExistence type="predicted"/>
<evidence type="ECO:0000313" key="2">
    <source>
        <dbReference type="EMBL" id="CAA7408774.1"/>
    </source>
</evidence>
<dbReference type="Proteomes" id="UP000663760">
    <property type="component" value="Chromosome 15"/>
</dbReference>
<dbReference type="CDD" id="cd22671">
    <property type="entry name" value="FHA_APTX-like"/>
    <property type="match status" value="1"/>
</dbReference>
<protein>
    <submittedName>
        <fullName evidence="2">Uncharacterized protein</fullName>
    </submittedName>
</protein>
<feature type="compositionally biased region" description="Acidic residues" evidence="1">
    <location>
        <begin position="130"/>
        <end position="140"/>
    </location>
</feature>
<feature type="compositionally biased region" description="Basic and acidic residues" evidence="1">
    <location>
        <begin position="261"/>
        <end position="274"/>
    </location>
</feature>
<dbReference type="EMBL" id="LR746278">
    <property type="protein sequence ID" value="CAA7408774.1"/>
    <property type="molecule type" value="Genomic_DNA"/>
</dbReference>
<sequence>MELEAEGGGAARIFIGPGSRKTEIGRGRGFDTPDRTVSRRHVSFQLIAPVEDDGEARVSFEVLGRNPIIIVTPGGNKIVRRSEEGELSAGDRVSLSLRHPIFFSLKCRDGGEGRVEGGMTETAPERERTEEDEGIEDAGLEDSWRFPSSDLSQIDPVREFGFMVREHEFDDYLKRIREPEKWNWFLADERENSDKEEEEAVENTKKGERKAQRGGEDDEEWRGDSEDEKMAAAKAGGAERPGYLTRSEKKRSKPSPGDLKAGMEVDGARKRRSEEEEDEEDETLGGFIVGDNGEEEGEQEEEEEEEFDDKDDDD</sequence>